<dbReference type="AlphaFoldDB" id="A0A378X2H6"/>
<organism evidence="1 2">
    <name type="scientific">Nocardia africana</name>
    <dbReference type="NCBI Taxonomy" id="134964"/>
    <lineage>
        <taxon>Bacteria</taxon>
        <taxon>Bacillati</taxon>
        <taxon>Actinomycetota</taxon>
        <taxon>Actinomycetes</taxon>
        <taxon>Mycobacteriales</taxon>
        <taxon>Nocardiaceae</taxon>
        <taxon>Nocardia</taxon>
    </lineage>
</organism>
<dbReference type="RefSeq" id="WP_062968806.1">
    <property type="nucleotide sequence ID" value="NZ_JAJFOE010000001.1"/>
</dbReference>
<evidence type="ECO:0000313" key="1">
    <source>
        <dbReference type="EMBL" id="SUA47227.1"/>
    </source>
</evidence>
<accession>A0A378X2H6</accession>
<reference evidence="1 2" key="1">
    <citation type="submission" date="2018-06" db="EMBL/GenBank/DDBJ databases">
        <authorList>
            <consortium name="Pathogen Informatics"/>
            <person name="Doyle S."/>
        </authorList>
    </citation>
    <scope>NUCLEOTIDE SEQUENCE [LARGE SCALE GENOMIC DNA]</scope>
    <source>
        <strain evidence="1 2">NCTC13184</strain>
    </source>
</reference>
<protein>
    <submittedName>
        <fullName evidence="1">Uncharacterized protein</fullName>
    </submittedName>
</protein>
<proteinExistence type="predicted"/>
<evidence type="ECO:0000313" key="2">
    <source>
        <dbReference type="Proteomes" id="UP000255082"/>
    </source>
</evidence>
<dbReference type="Proteomes" id="UP000255082">
    <property type="component" value="Unassembled WGS sequence"/>
</dbReference>
<sequence>MAESLIPGALTGQTVHYRLSLADISEIGSRRQALGLVAAGPLMPGDIMPAVFVPTLGGYGLHVLLNGPDSHWVPFAVEGTGHGTWSWRH</sequence>
<gene>
    <name evidence="1" type="ORF">NCTC13184_05767</name>
</gene>
<dbReference type="EMBL" id="UGRU01000001">
    <property type="protein sequence ID" value="SUA47227.1"/>
    <property type="molecule type" value="Genomic_DNA"/>
</dbReference>
<name>A0A378X2H6_9NOCA</name>